<dbReference type="GO" id="GO:0005737">
    <property type="term" value="C:cytoplasm"/>
    <property type="evidence" value="ECO:0007669"/>
    <property type="project" value="InterPro"/>
</dbReference>
<keyword evidence="4" id="KW-0684">Rhamnose metabolism</keyword>
<dbReference type="InterPro" id="IPR008000">
    <property type="entry name" value="Rham/fucose_mutarotase"/>
</dbReference>
<protein>
    <recommendedName>
        <fullName evidence="5">L-rhamnose mutarotase</fullName>
        <ecNumber evidence="5">5.1.3.32</ecNumber>
    </recommendedName>
</protein>
<name>A0A174FV38_9FIRM</name>
<gene>
    <name evidence="6" type="primary">rhaM</name>
    <name evidence="6" type="ORF">ERS852491_02460</name>
</gene>
<dbReference type="SUPFAM" id="SSF54909">
    <property type="entry name" value="Dimeric alpha+beta barrel"/>
    <property type="match status" value="1"/>
</dbReference>
<accession>A0A174FV38</accession>
<keyword evidence="3" id="KW-0119">Carbohydrate metabolism</keyword>
<evidence type="ECO:0000256" key="1">
    <source>
        <dbReference type="ARBA" id="ARBA00022490"/>
    </source>
</evidence>
<dbReference type="GO" id="GO:0019301">
    <property type="term" value="P:rhamnose catabolic process"/>
    <property type="evidence" value="ECO:0007669"/>
    <property type="project" value="UniProtKB-UniRule"/>
</dbReference>
<dbReference type="STRING" id="39482.ERS852491_02460"/>
<dbReference type="GO" id="GO:0062192">
    <property type="term" value="F:L-rhamnose mutarotase activity"/>
    <property type="evidence" value="ECO:0007669"/>
    <property type="project" value="UniProtKB-UniRule"/>
</dbReference>
<dbReference type="InterPro" id="IPR011008">
    <property type="entry name" value="Dimeric_a/b-barrel"/>
</dbReference>
<dbReference type="NCBIfam" id="TIGR02625">
    <property type="entry name" value="YiiL_rotase"/>
    <property type="match status" value="1"/>
</dbReference>
<dbReference type="PANTHER" id="PTHR34389">
    <property type="entry name" value="L-RHAMNOSE MUTAROTASE"/>
    <property type="match status" value="1"/>
</dbReference>
<dbReference type="Pfam" id="PF05336">
    <property type="entry name" value="rhaM"/>
    <property type="match status" value="1"/>
</dbReference>
<proteinExistence type="inferred from homology"/>
<keyword evidence="1" id="KW-0963">Cytoplasm</keyword>
<dbReference type="RefSeq" id="WP_050640112.1">
    <property type="nucleotide sequence ID" value="NZ_BAAACT010000042.1"/>
</dbReference>
<dbReference type="Gene3D" id="3.30.70.100">
    <property type="match status" value="1"/>
</dbReference>
<dbReference type="OrthoDB" id="9799608at2"/>
<dbReference type="InterPro" id="IPR013448">
    <property type="entry name" value="L-rhamnose_mutarotase"/>
</dbReference>
<dbReference type="AlphaFoldDB" id="A0A174FV38"/>
<evidence type="ECO:0000256" key="2">
    <source>
        <dbReference type="ARBA" id="ARBA00023235"/>
    </source>
</evidence>
<reference evidence="6 7" key="1">
    <citation type="submission" date="2015-09" db="EMBL/GenBank/DDBJ databases">
        <authorList>
            <consortium name="Pathogen Informatics"/>
        </authorList>
    </citation>
    <scope>NUCLEOTIDE SEQUENCE [LARGE SCALE GENOMIC DNA]</scope>
    <source>
        <strain evidence="6 7">2789STDY5834876</strain>
    </source>
</reference>
<evidence type="ECO:0000313" key="7">
    <source>
        <dbReference type="Proteomes" id="UP000095544"/>
    </source>
</evidence>
<evidence type="ECO:0000256" key="5">
    <source>
        <dbReference type="NCBIfam" id="TIGR02625"/>
    </source>
</evidence>
<dbReference type="Proteomes" id="UP000095544">
    <property type="component" value="Unassembled WGS sequence"/>
</dbReference>
<dbReference type="EMBL" id="CYZU01000021">
    <property type="protein sequence ID" value="CUO51965.1"/>
    <property type="molecule type" value="Genomic_DNA"/>
</dbReference>
<dbReference type="PANTHER" id="PTHR34389:SF2">
    <property type="entry name" value="L-RHAMNOSE MUTAROTASE"/>
    <property type="match status" value="1"/>
</dbReference>
<evidence type="ECO:0000256" key="3">
    <source>
        <dbReference type="ARBA" id="ARBA00023277"/>
    </source>
</evidence>
<dbReference type="EC" id="5.1.3.32" evidence="5"/>
<evidence type="ECO:0000313" key="6">
    <source>
        <dbReference type="EMBL" id="CUO51965.1"/>
    </source>
</evidence>
<keyword evidence="2 6" id="KW-0413">Isomerase</keyword>
<sequence>MIRKSFKMKLYPGMEKEYEKRHNQLWPEMRDMIHEYGGSNYSIFLDKETDILYGYIELEDAEKWDKSADTEICRKWWDFMADIMETNPDNSPVSTDLYPVFHLD</sequence>
<organism evidence="6 7">
    <name type="scientific">Faecalicatena contorta</name>
    <dbReference type="NCBI Taxonomy" id="39482"/>
    <lineage>
        <taxon>Bacteria</taxon>
        <taxon>Bacillati</taxon>
        <taxon>Bacillota</taxon>
        <taxon>Clostridia</taxon>
        <taxon>Lachnospirales</taxon>
        <taxon>Lachnospiraceae</taxon>
        <taxon>Faecalicatena</taxon>
    </lineage>
</organism>
<dbReference type="HAMAP" id="MF_01663">
    <property type="entry name" value="L_rham_rotase"/>
    <property type="match status" value="1"/>
</dbReference>
<evidence type="ECO:0000256" key="4">
    <source>
        <dbReference type="ARBA" id="ARBA00023308"/>
    </source>
</evidence>